<dbReference type="STRING" id="1798647.A2855_00725"/>
<keyword evidence="2 7" id="KW-0396">Initiation factor</keyword>
<feature type="domain" description="Translation initiation factor 3 N-terminal" evidence="6">
    <location>
        <begin position="8"/>
        <end position="77"/>
    </location>
</feature>
<dbReference type="Gene3D" id="3.30.110.10">
    <property type="entry name" value="Translation initiation factor 3 (IF-3), C-terminal domain"/>
    <property type="match status" value="1"/>
</dbReference>
<evidence type="ECO:0000256" key="4">
    <source>
        <dbReference type="NCBIfam" id="TIGR00168"/>
    </source>
</evidence>
<evidence type="ECO:0000313" key="8">
    <source>
        <dbReference type="Proteomes" id="UP000179059"/>
    </source>
</evidence>
<dbReference type="InterPro" id="IPR036788">
    <property type="entry name" value="T_IF-3_C_sf"/>
</dbReference>
<evidence type="ECO:0000313" key="7">
    <source>
        <dbReference type="EMBL" id="OGY98792.1"/>
    </source>
</evidence>
<dbReference type="InterPro" id="IPR036787">
    <property type="entry name" value="T_IF-3_N_sf"/>
</dbReference>
<name>A0A1G2CBP3_9BACT</name>
<evidence type="ECO:0000259" key="5">
    <source>
        <dbReference type="Pfam" id="PF00707"/>
    </source>
</evidence>
<dbReference type="Proteomes" id="UP000179059">
    <property type="component" value="Unassembled WGS sequence"/>
</dbReference>
<reference evidence="7 8" key="1">
    <citation type="journal article" date="2016" name="Nat. Commun.">
        <title>Thousands of microbial genomes shed light on interconnected biogeochemical processes in an aquifer system.</title>
        <authorList>
            <person name="Anantharaman K."/>
            <person name="Brown C.T."/>
            <person name="Hug L.A."/>
            <person name="Sharon I."/>
            <person name="Castelle C.J."/>
            <person name="Probst A.J."/>
            <person name="Thomas B.C."/>
            <person name="Singh A."/>
            <person name="Wilkins M.J."/>
            <person name="Karaoz U."/>
            <person name="Brodie E.L."/>
            <person name="Williams K.H."/>
            <person name="Hubbard S.S."/>
            <person name="Banfield J.F."/>
        </authorList>
    </citation>
    <scope>NUCLEOTIDE SEQUENCE [LARGE SCALE GENOMIC DNA]</scope>
</reference>
<dbReference type="InterPro" id="IPR001288">
    <property type="entry name" value="Translation_initiation_fac_3"/>
</dbReference>
<keyword evidence="3" id="KW-0648">Protein biosynthesis</keyword>
<comment type="similarity">
    <text evidence="1">Belongs to the IF-3 family.</text>
</comment>
<dbReference type="SUPFAM" id="SSF54364">
    <property type="entry name" value="Translation initiation factor IF3, N-terminal domain"/>
    <property type="match status" value="1"/>
</dbReference>
<dbReference type="Pfam" id="PF05198">
    <property type="entry name" value="IF3_N"/>
    <property type="match status" value="1"/>
</dbReference>
<evidence type="ECO:0000256" key="3">
    <source>
        <dbReference type="ARBA" id="ARBA00022917"/>
    </source>
</evidence>
<evidence type="ECO:0000256" key="1">
    <source>
        <dbReference type="ARBA" id="ARBA00005439"/>
    </source>
</evidence>
<proteinExistence type="inferred from homology"/>
<dbReference type="PANTHER" id="PTHR10938:SF0">
    <property type="entry name" value="TRANSLATION INITIATION FACTOR IF-3, MITOCHONDRIAL"/>
    <property type="match status" value="1"/>
</dbReference>
<dbReference type="GO" id="GO:0043022">
    <property type="term" value="F:ribosome binding"/>
    <property type="evidence" value="ECO:0007669"/>
    <property type="project" value="TreeGrafter"/>
</dbReference>
<dbReference type="NCBIfam" id="TIGR00168">
    <property type="entry name" value="infC"/>
    <property type="match status" value="1"/>
</dbReference>
<evidence type="ECO:0000256" key="2">
    <source>
        <dbReference type="ARBA" id="ARBA00022540"/>
    </source>
</evidence>
<dbReference type="GO" id="GO:0003743">
    <property type="term" value="F:translation initiation factor activity"/>
    <property type="evidence" value="ECO:0007669"/>
    <property type="project" value="UniProtKB-UniRule"/>
</dbReference>
<protein>
    <recommendedName>
        <fullName evidence="4">Translation initiation factor IF-3</fullName>
    </recommendedName>
</protein>
<dbReference type="InterPro" id="IPR019814">
    <property type="entry name" value="Translation_initiation_fac_3_N"/>
</dbReference>
<organism evidence="7 8">
    <name type="scientific">Candidatus Liptonbacteria bacterium RIFCSPHIGHO2_01_FULL_57_28</name>
    <dbReference type="NCBI Taxonomy" id="1798647"/>
    <lineage>
        <taxon>Bacteria</taxon>
        <taxon>Candidatus Liptoniibacteriota</taxon>
    </lineage>
</organism>
<dbReference type="Pfam" id="PF00707">
    <property type="entry name" value="IF3_C"/>
    <property type="match status" value="1"/>
</dbReference>
<comment type="caution">
    <text evidence="7">The sequence shown here is derived from an EMBL/GenBank/DDBJ whole genome shotgun (WGS) entry which is preliminary data.</text>
</comment>
<dbReference type="EMBL" id="MHKX01000002">
    <property type="protein sequence ID" value="OGY98792.1"/>
    <property type="molecule type" value="Genomic_DNA"/>
</dbReference>
<feature type="domain" description="Translation initiation factor 3 C-terminal" evidence="5">
    <location>
        <begin position="87"/>
        <end position="167"/>
    </location>
</feature>
<sequence>MRATVPKINTAITAPELRVIDPEGKNLGVLSREEAFSLARDKYQLDLIEISANAKPPVARIMSYDKFRYLEEKAAKKEKQLQKAAGVKQVQISVKAAKNDLEIKLKKLHEFLEEGHQVEIAMRMRGREKGNKAWAEQKLKEFMQMIAIEYKVVNPPKFAGRGMTAQIMKVAK</sequence>
<accession>A0A1G2CBP3</accession>
<dbReference type="GO" id="GO:0032790">
    <property type="term" value="P:ribosome disassembly"/>
    <property type="evidence" value="ECO:0007669"/>
    <property type="project" value="TreeGrafter"/>
</dbReference>
<dbReference type="AlphaFoldDB" id="A0A1G2CBP3"/>
<dbReference type="GO" id="GO:0005737">
    <property type="term" value="C:cytoplasm"/>
    <property type="evidence" value="ECO:0007669"/>
    <property type="project" value="UniProtKB-ARBA"/>
</dbReference>
<dbReference type="SUPFAM" id="SSF55200">
    <property type="entry name" value="Translation initiation factor IF3, C-terminal domain"/>
    <property type="match status" value="1"/>
</dbReference>
<dbReference type="InterPro" id="IPR019815">
    <property type="entry name" value="Translation_initiation_fac_3_C"/>
</dbReference>
<dbReference type="Gene3D" id="3.10.20.80">
    <property type="entry name" value="Translation initiation factor 3 (IF-3), N-terminal domain"/>
    <property type="match status" value="1"/>
</dbReference>
<dbReference type="PANTHER" id="PTHR10938">
    <property type="entry name" value="TRANSLATION INITIATION FACTOR IF-3"/>
    <property type="match status" value="1"/>
</dbReference>
<gene>
    <name evidence="7" type="ORF">A2855_00725</name>
</gene>
<evidence type="ECO:0000259" key="6">
    <source>
        <dbReference type="Pfam" id="PF05198"/>
    </source>
</evidence>